<evidence type="ECO:0000313" key="2">
    <source>
        <dbReference type="EMBL" id="HIZ15023.1"/>
    </source>
</evidence>
<protein>
    <submittedName>
        <fullName evidence="2">Uncharacterized protein</fullName>
    </submittedName>
</protein>
<dbReference type="PROSITE" id="PS51257">
    <property type="entry name" value="PROKAR_LIPOPROTEIN"/>
    <property type="match status" value="1"/>
</dbReference>
<comment type="caution">
    <text evidence="2">The sequence shown here is derived from an EMBL/GenBank/DDBJ whole genome shotgun (WGS) entry which is preliminary data.</text>
</comment>
<accession>A0A9D2DDM2</accession>
<keyword evidence="1" id="KW-0732">Signal</keyword>
<reference evidence="2" key="2">
    <citation type="submission" date="2021-04" db="EMBL/GenBank/DDBJ databases">
        <authorList>
            <person name="Gilroy R."/>
        </authorList>
    </citation>
    <scope>NUCLEOTIDE SEQUENCE</scope>
    <source>
        <strain evidence="2">ChiHjej11B10-19426</strain>
    </source>
</reference>
<evidence type="ECO:0000256" key="1">
    <source>
        <dbReference type="SAM" id="SignalP"/>
    </source>
</evidence>
<reference evidence="2" key="1">
    <citation type="journal article" date="2021" name="PeerJ">
        <title>Extensive microbial diversity within the chicken gut microbiome revealed by metagenomics and culture.</title>
        <authorList>
            <person name="Gilroy R."/>
            <person name="Ravi A."/>
            <person name="Getino M."/>
            <person name="Pursley I."/>
            <person name="Horton D.L."/>
            <person name="Alikhan N.F."/>
            <person name="Baker D."/>
            <person name="Gharbi K."/>
            <person name="Hall N."/>
            <person name="Watson M."/>
            <person name="Adriaenssens E.M."/>
            <person name="Foster-Nyarko E."/>
            <person name="Jarju S."/>
            <person name="Secka A."/>
            <person name="Antonio M."/>
            <person name="Oren A."/>
            <person name="Chaudhuri R.R."/>
            <person name="La Ragione R."/>
            <person name="Hildebrand F."/>
            <person name="Pallen M.J."/>
        </authorList>
    </citation>
    <scope>NUCLEOTIDE SEQUENCE</scope>
    <source>
        <strain evidence="2">ChiHjej11B10-19426</strain>
    </source>
</reference>
<feature type="signal peptide" evidence="1">
    <location>
        <begin position="1"/>
        <end position="19"/>
    </location>
</feature>
<name>A0A9D2DDM2_9BACT</name>
<organism evidence="2 3">
    <name type="scientific">Candidatus Tidjanibacter faecipullorum</name>
    <dbReference type="NCBI Taxonomy" id="2838766"/>
    <lineage>
        <taxon>Bacteria</taxon>
        <taxon>Pseudomonadati</taxon>
        <taxon>Bacteroidota</taxon>
        <taxon>Bacteroidia</taxon>
        <taxon>Bacteroidales</taxon>
        <taxon>Rikenellaceae</taxon>
        <taxon>Tidjanibacter</taxon>
    </lineage>
</organism>
<dbReference type="AlphaFoldDB" id="A0A9D2DDM2"/>
<feature type="chain" id="PRO_5038461435" evidence="1">
    <location>
        <begin position="20"/>
        <end position="140"/>
    </location>
</feature>
<evidence type="ECO:0000313" key="3">
    <source>
        <dbReference type="Proteomes" id="UP000824014"/>
    </source>
</evidence>
<gene>
    <name evidence="2" type="ORF">H9816_03820</name>
</gene>
<dbReference type="EMBL" id="DXCC01000010">
    <property type="protein sequence ID" value="HIZ15023.1"/>
    <property type="molecule type" value="Genomic_DNA"/>
</dbReference>
<sequence length="140" mass="16006">MKKMFVIAFCILASCVLNAQSPGMLYTPFFRDPSGAQKQQGQVYRTTAYQLDYNGNYVKIPIKVTEIIFVYPSGERSQRLEVTAYYSYDERQWINCGYGGTVSECESYSLFGRDNGLESMFMYKAQVSGRGIYGTIYFDL</sequence>
<dbReference type="Proteomes" id="UP000824014">
    <property type="component" value="Unassembled WGS sequence"/>
</dbReference>
<proteinExistence type="predicted"/>